<feature type="coiled-coil region" evidence="1">
    <location>
        <begin position="24"/>
        <end position="107"/>
    </location>
</feature>
<proteinExistence type="predicted"/>
<dbReference type="PANTHER" id="PTHR31184">
    <property type="entry name" value="HUNTINGTIN-INTERACTING PROTEIN K FAMILY MEMBER"/>
    <property type="match status" value="1"/>
</dbReference>
<evidence type="ECO:0000313" key="4">
    <source>
        <dbReference type="EMBL" id="KAK9803627.1"/>
    </source>
</evidence>
<reference evidence="4 5" key="1">
    <citation type="journal article" date="2024" name="Nat. Commun.">
        <title>Phylogenomics reveals the evolutionary origins of lichenization in chlorophyte algae.</title>
        <authorList>
            <person name="Puginier C."/>
            <person name="Libourel C."/>
            <person name="Otte J."/>
            <person name="Skaloud P."/>
            <person name="Haon M."/>
            <person name="Grisel S."/>
            <person name="Petersen M."/>
            <person name="Berrin J.G."/>
            <person name="Delaux P.M."/>
            <person name="Dal Grande F."/>
            <person name="Keller J."/>
        </authorList>
    </citation>
    <scope>NUCLEOTIDE SEQUENCE [LARGE SCALE GENOMIC DNA]</scope>
    <source>
        <strain evidence="4 5">SAG 2043</strain>
    </source>
</reference>
<keyword evidence="5" id="KW-1185">Reference proteome</keyword>
<dbReference type="Proteomes" id="UP001489004">
    <property type="component" value="Unassembled WGS sequence"/>
</dbReference>
<feature type="compositionally biased region" description="Basic and acidic residues" evidence="2">
    <location>
        <begin position="9"/>
        <end position="24"/>
    </location>
</feature>
<dbReference type="EMBL" id="JALJOR010000020">
    <property type="protein sequence ID" value="KAK9803627.1"/>
    <property type="molecule type" value="Genomic_DNA"/>
</dbReference>
<dbReference type="GO" id="GO:0050821">
    <property type="term" value="P:protein stabilization"/>
    <property type="evidence" value="ECO:0007669"/>
    <property type="project" value="TreeGrafter"/>
</dbReference>
<dbReference type="PANTHER" id="PTHR31184:SF2">
    <property type="entry name" value="HUNTINGTIN-INTERACTING PROTEIN K"/>
    <property type="match status" value="1"/>
</dbReference>
<evidence type="ECO:0000259" key="3">
    <source>
        <dbReference type="Pfam" id="PF19026"/>
    </source>
</evidence>
<evidence type="ECO:0000313" key="5">
    <source>
        <dbReference type="Proteomes" id="UP001489004"/>
    </source>
</evidence>
<dbReference type="Pfam" id="PF19026">
    <property type="entry name" value="UBA_HYPK"/>
    <property type="match status" value="1"/>
</dbReference>
<dbReference type="InterPro" id="IPR052617">
    <property type="entry name" value="Huntingtin-int_K"/>
</dbReference>
<dbReference type="InterPro" id="IPR038922">
    <property type="entry name" value="HYPK_UBA"/>
</dbReference>
<protein>
    <recommendedName>
        <fullName evidence="3">Nascent polypeptide-associated complex subunit alpha-like UBA domain-containing protein</fullName>
    </recommendedName>
</protein>
<dbReference type="AlphaFoldDB" id="A0AAW1P2T5"/>
<feature type="region of interest" description="Disordered" evidence="2">
    <location>
        <begin position="1"/>
        <end position="24"/>
    </location>
</feature>
<dbReference type="InterPro" id="IPR044034">
    <property type="entry name" value="NAC-like_UBA"/>
</dbReference>
<gene>
    <name evidence="4" type="ORF">WJX72_006829</name>
</gene>
<keyword evidence="1" id="KW-0175">Coiled coil</keyword>
<accession>A0AAW1P2T5</accession>
<comment type="caution">
    <text evidence="4">The sequence shown here is derived from an EMBL/GenBank/DDBJ whole genome shotgun (WGS) entry which is preliminary data.</text>
</comment>
<sequence>MSDETGANPEEKKDREKKEEDKALDTLTDVVEEKELDANKVKKAMTEMAAAQQKNREAQRLREKELAAVKVNPADIDIFASEFELDKKTAERRLREHKGDLRQALEACL</sequence>
<dbReference type="CDD" id="cd14361">
    <property type="entry name" value="UBA_HYPK"/>
    <property type="match status" value="1"/>
</dbReference>
<feature type="domain" description="Nascent polypeptide-associated complex subunit alpha-like UBA" evidence="3">
    <location>
        <begin position="69"/>
        <end position="107"/>
    </location>
</feature>
<name>A0AAW1P2T5_9CHLO</name>
<evidence type="ECO:0000256" key="2">
    <source>
        <dbReference type="SAM" id="MobiDB-lite"/>
    </source>
</evidence>
<organism evidence="4 5">
    <name type="scientific">[Myrmecia] bisecta</name>
    <dbReference type="NCBI Taxonomy" id="41462"/>
    <lineage>
        <taxon>Eukaryota</taxon>
        <taxon>Viridiplantae</taxon>
        <taxon>Chlorophyta</taxon>
        <taxon>core chlorophytes</taxon>
        <taxon>Trebouxiophyceae</taxon>
        <taxon>Trebouxiales</taxon>
        <taxon>Trebouxiaceae</taxon>
        <taxon>Myrmecia</taxon>
    </lineage>
</organism>
<evidence type="ECO:0000256" key="1">
    <source>
        <dbReference type="SAM" id="Coils"/>
    </source>
</evidence>